<dbReference type="InterPro" id="IPR011518">
    <property type="entry name" value="Transposase_36"/>
</dbReference>
<proteinExistence type="predicted"/>
<name>A0ABT2ML60_9CYAN</name>
<reference evidence="1 2" key="1">
    <citation type="journal article" date="2022" name="Front. Microbiol.">
        <title>High genomic differentiation and limited gene flow indicate recent cryptic speciation within the genus Laspinema (cyanobacteria).</title>
        <authorList>
            <person name="Stanojkovic A."/>
            <person name="Skoupy S."/>
            <person name="Skaloud P."/>
            <person name="Dvorak P."/>
        </authorList>
    </citation>
    <scope>NUCLEOTIDE SEQUENCE [LARGE SCALE GENOMIC DNA]</scope>
    <source>
        <strain evidence="1 2">D2a</strain>
    </source>
</reference>
<evidence type="ECO:0000313" key="2">
    <source>
        <dbReference type="Proteomes" id="UP001525890"/>
    </source>
</evidence>
<evidence type="ECO:0000313" key="1">
    <source>
        <dbReference type="EMBL" id="MCT7965484.1"/>
    </source>
</evidence>
<comment type="caution">
    <text evidence="1">The sequence shown here is derived from an EMBL/GenBank/DDBJ whole genome shotgun (WGS) entry which is preliminary data.</text>
</comment>
<keyword evidence="2" id="KW-1185">Reference proteome</keyword>
<dbReference type="InterPro" id="IPR036397">
    <property type="entry name" value="RNaseH_sf"/>
</dbReference>
<dbReference type="EMBL" id="JAMXFF010000004">
    <property type="protein sequence ID" value="MCT7965484.1"/>
    <property type="molecule type" value="Genomic_DNA"/>
</dbReference>
<accession>A0ABT2ML60</accession>
<dbReference type="NCBIfam" id="NF033519">
    <property type="entry name" value="transpos_ISAzo13"/>
    <property type="match status" value="1"/>
</dbReference>
<dbReference type="RefSeq" id="WP_368005183.1">
    <property type="nucleotide sequence ID" value="NZ_JAMXFF010000004.1"/>
</dbReference>
<protein>
    <submittedName>
        <fullName evidence="1">ISAzo13 family transposase</fullName>
    </submittedName>
</protein>
<gene>
    <name evidence="1" type="ORF">NG799_03945</name>
</gene>
<organism evidence="1 2">
    <name type="scientific">Laspinema palackyanum D2a</name>
    <dbReference type="NCBI Taxonomy" id="2953684"/>
    <lineage>
        <taxon>Bacteria</taxon>
        <taxon>Bacillati</taxon>
        <taxon>Cyanobacteriota</taxon>
        <taxon>Cyanophyceae</taxon>
        <taxon>Oscillatoriophycideae</taxon>
        <taxon>Oscillatoriales</taxon>
        <taxon>Laspinemataceae</taxon>
        <taxon>Laspinema</taxon>
        <taxon>Laspinema palackyanum</taxon>
    </lineage>
</organism>
<dbReference type="Pfam" id="PF07592">
    <property type="entry name" value="DDE_Tnp_ISAZ013"/>
    <property type="match status" value="1"/>
</dbReference>
<dbReference type="Proteomes" id="UP001525890">
    <property type="component" value="Unassembled WGS sequence"/>
</dbReference>
<dbReference type="Gene3D" id="3.30.420.10">
    <property type="entry name" value="Ribonuclease H-like superfamily/Ribonuclease H"/>
    <property type="match status" value="1"/>
</dbReference>
<sequence length="407" mass="47213">MELTDSVKNLLIETAKQLKGAARRRFMALTVKDLGFGGQSRANKELGWDRDTVRKGVRELETGITCVDNYKGRGRKKSEDNLPELLVDIQSIVDSQSQTDPTFKSNRLYTRLSGEEVRKQLIIQKNYTEEELPTTETIRRKLNHLGYYPQKVKKSQPQKKIPETDEIFERMEAINQEALLSPTTLEISMDGKAAVNIGPFSRKGKTRVPTYACDHDFNSNSKVIPYGIFLPQSDDLFLYFIESKVTSDCIVDILEQWWQEFGSMFGECKTLLIKPDNGPENHSRRTQFMNRIVEFVETYKINVRLAYYPPYHSKYNPVERTWAVLENHWNGTIFEDIQTALQWAETMTWKSNNPVVKLVNKTYQTGVKLTSKAMEKLETKLTRFINIEPENQYNLGKWFVDIFYNAP</sequence>